<dbReference type="EMBL" id="CP000103">
    <property type="protein sequence ID" value="ABB73409.1"/>
    <property type="molecule type" value="Genomic_DNA"/>
</dbReference>
<protein>
    <submittedName>
        <fullName evidence="3">Sulfate transport system substrate-binding protein</fullName>
    </submittedName>
</protein>
<feature type="signal peptide" evidence="1">
    <location>
        <begin position="1"/>
        <end position="23"/>
    </location>
</feature>
<dbReference type="Proteomes" id="UP000236751">
    <property type="component" value="Unassembled WGS sequence"/>
</dbReference>
<reference evidence="4" key="1">
    <citation type="submission" date="2005-08" db="EMBL/GenBank/DDBJ databases">
        <title>Complete sequence of chromosome 1 of Nitrosospira multiformis ATCC 25196.</title>
        <authorList>
            <person name="Copeland A."/>
            <person name="Lucas S."/>
            <person name="Lapidus A."/>
            <person name="Barry K."/>
            <person name="Detter J.C."/>
            <person name="Glavina T."/>
            <person name="Hammon N."/>
            <person name="Israni S."/>
            <person name="Pitluck S."/>
            <person name="Chain P."/>
            <person name="Malfatti S."/>
            <person name="Shin M."/>
            <person name="Vergez L."/>
            <person name="Schmutz J."/>
            <person name="Larimer F."/>
            <person name="Land M."/>
            <person name="Hauser L."/>
            <person name="Kyrpides N."/>
            <person name="Lykidis A."/>
            <person name="Richardson P."/>
        </authorList>
    </citation>
    <scope>NUCLEOTIDE SEQUENCE [LARGE SCALE GENOMIC DNA]</scope>
    <source>
        <strain evidence="4">ATCC 25196 / NCIMB 11849 / C 71</strain>
    </source>
</reference>
<reference evidence="3 5" key="4">
    <citation type="submission" date="2016-10" db="EMBL/GenBank/DDBJ databases">
        <authorList>
            <person name="de Groot N.N."/>
        </authorList>
    </citation>
    <scope>NUCLEOTIDE SEQUENCE [LARGE SCALE GENOMIC DNA]</scope>
    <source>
        <strain evidence="3 5">Nl13</strain>
    </source>
</reference>
<reference evidence="2 4" key="3">
    <citation type="journal article" date="2008" name="Appl. Environ. Microbiol.">
        <title>Complete genome sequence of Nitrosospira multiformis, an ammonia-oxidizing bacterium from the soil environment.</title>
        <authorList>
            <person name="Norton J.M."/>
            <person name="Klotz M.G."/>
            <person name="Stein L.Y."/>
            <person name="Arp D.J."/>
            <person name="Bottomley P.J."/>
            <person name="Chain P.S."/>
            <person name="Hauser L.J."/>
            <person name="Land M.L."/>
            <person name="Larimer F.W."/>
            <person name="Shin M.W."/>
            <person name="Starkenburg S.R."/>
        </authorList>
    </citation>
    <scope>NUCLEOTIDE SEQUENCE [LARGE SCALE GENOMIC DNA]</scope>
    <source>
        <strain evidence="2">ATCC 25196</strain>
        <strain evidence="4">ATCC 25196 / NCIMB 11849 / C 71</strain>
    </source>
</reference>
<dbReference type="RefSeq" id="WP_011379464.1">
    <property type="nucleotide sequence ID" value="NC_007614.1"/>
</dbReference>
<keyword evidence="4" id="KW-1185">Reference proteome</keyword>
<evidence type="ECO:0000256" key="1">
    <source>
        <dbReference type="SAM" id="SignalP"/>
    </source>
</evidence>
<proteinExistence type="predicted"/>
<organism evidence="2 4">
    <name type="scientific">Nitrosospira multiformis (strain ATCC 25196 / NCIMB 11849 / C 71)</name>
    <dbReference type="NCBI Taxonomy" id="323848"/>
    <lineage>
        <taxon>Bacteria</taxon>
        <taxon>Pseudomonadati</taxon>
        <taxon>Pseudomonadota</taxon>
        <taxon>Betaproteobacteria</taxon>
        <taxon>Nitrosomonadales</taxon>
        <taxon>Nitrosomonadaceae</taxon>
        <taxon>Nitrosospira</taxon>
    </lineage>
</organism>
<evidence type="ECO:0000313" key="4">
    <source>
        <dbReference type="Proteomes" id="UP000002718"/>
    </source>
</evidence>
<evidence type="ECO:0000313" key="3">
    <source>
        <dbReference type="EMBL" id="SEG09393.1"/>
    </source>
</evidence>
<dbReference type="Proteomes" id="UP000002718">
    <property type="component" value="Chromosome"/>
</dbReference>
<dbReference type="KEGG" id="nmu:Nmul_A0100"/>
<dbReference type="Gene3D" id="3.40.190.10">
    <property type="entry name" value="Periplasmic binding protein-like II"/>
    <property type="match status" value="1"/>
</dbReference>
<evidence type="ECO:0000313" key="2">
    <source>
        <dbReference type="EMBL" id="ABB73409.1"/>
    </source>
</evidence>
<evidence type="ECO:0000313" key="5">
    <source>
        <dbReference type="Proteomes" id="UP000236751"/>
    </source>
</evidence>
<name>Q2YCW2_NITMU</name>
<dbReference type="HOGENOM" id="CLU_2207241_0_0_4"/>
<feature type="chain" id="PRO_5014308987" evidence="1">
    <location>
        <begin position="24"/>
        <end position="107"/>
    </location>
</feature>
<dbReference type="STRING" id="323848.Nmul_A0100"/>
<dbReference type="eggNOG" id="COG1613">
    <property type="taxonomic scope" value="Bacteria"/>
</dbReference>
<reference evidence="2" key="2">
    <citation type="submission" date="2005-08" db="EMBL/GenBank/DDBJ databases">
        <title>Complete sequence of Chromosome 1 of Nitrosospira multiformis ATCC 25196.</title>
        <authorList>
            <consortium name="US DOE Joint Genome Institute"/>
            <person name="Copeland A."/>
            <person name="Lucas S."/>
            <person name="Lapidus A."/>
            <person name="Barry K."/>
            <person name="Detter J.C."/>
            <person name="Glavina T."/>
            <person name="Hammon N."/>
            <person name="Israni S."/>
            <person name="Pitluck S."/>
            <person name="Chain P."/>
            <person name="Malfatti S."/>
            <person name="Shin M."/>
            <person name="Vergez L."/>
            <person name="Schmutz J."/>
            <person name="Larimer F."/>
            <person name="Land M."/>
            <person name="Hauser L."/>
            <person name="Kyrpides N."/>
            <person name="Lykidis A."/>
            <person name="Richardson P."/>
        </authorList>
    </citation>
    <scope>NUCLEOTIDE SEQUENCE</scope>
    <source>
        <strain evidence="2">ATCC 25196</strain>
    </source>
</reference>
<accession>Q2YCW2</accession>
<gene>
    <name evidence="2" type="ordered locus">Nmul_A0100</name>
    <name evidence="3" type="ORF">SAMN05216403_1298</name>
</gene>
<dbReference type="PROSITE" id="PS51257">
    <property type="entry name" value="PROKAR_LIPOPROTEIN"/>
    <property type="match status" value="1"/>
</dbReference>
<sequence>MTSDSSRFAVGIFIALVSLAACATLNNFPDRPAAGAAGQLYEELNAFASRWKAHVGLNIKVEPARNKSGKPVRVTLQGLDVPALALPCDADKLHDKEIFITPTSASF</sequence>
<dbReference type="EMBL" id="FNVK01000029">
    <property type="protein sequence ID" value="SEG09393.1"/>
    <property type="molecule type" value="Genomic_DNA"/>
</dbReference>
<keyword evidence="1" id="KW-0732">Signal</keyword>
<dbReference type="AlphaFoldDB" id="Q2YCW2"/>